<dbReference type="EMBL" id="JAUHTB010000020">
    <property type="protein sequence ID" value="MDN4507210.1"/>
    <property type="molecule type" value="Genomic_DNA"/>
</dbReference>
<name>A0ABT8H425_9ACTN</name>
<reference evidence="1 2" key="1">
    <citation type="submission" date="2023-07" db="EMBL/GenBank/DDBJ databases">
        <title>Strategy for survival of the halotoleranting strain Dietzia MX2 from the Yakshinskoe mineral salts deposit.</title>
        <authorList>
            <person name="Kharitonova M.A."/>
            <person name="Kupriyanova-Ashina F.G."/>
            <person name="Shakirov T.R."/>
            <person name="Vafina M.S."/>
            <person name="Ilinskaya O.N."/>
        </authorList>
    </citation>
    <scope>NUCLEOTIDE SEQUENCE [LARGE SCALE GENOMIC DNA]</scope>
    <source>
        <strain evidence="1 2">MX2</strain>
    </source>
</reference>
<dbReference type="Proteomes" id="UP001172702">
    <property type="component" value="Unassembled WGS sequence"/>
</dbReference>
<sequence length="45" mass="4304">MTIAKKAAAGLAAAGMAPIQGGGTTGWCGARPVVGVVAVRRPGAR</sequence>
<comment type="caution">
    <text evidence="1">The sequence shown here is derived from an EMBL/GenBank/DDBJ whole genome shotgun (WGS) entry which is preliminary data.</text>
</comment>
<gene>
    <name evidence="1" type="ORF">QYF62_14215</name>
</gene>
<organism evidence="1 2">
    <name type="scientific">Dietzia maris</name>
    <dbReference type="NCBI Taxonomy" id="37915"/>
    <lineage>
        <taxon>Bacteria</taxon>
        <taxon>Bacillati</taxon>
        <taxon>Actinomycetota</taxon>
        <taxon>Actinomycetes</taxon>
        <taxon>Mycobacteriales</taxon>
        <taxon>Dietziaceae</taxon>
        <taxon>Dietzia</taxon>
    </lineage>
</organism>
<dbReference type="RefSeq" id="WP_156776389.1">
    <property type="nucleotide sequence ID" value="NZ_JAPWIO010000038.1"/>
</dbReference>
<evidence type="ECO:0000313" key="2">
    <source>
        <dbReference type="Proteomes" id="UP001172702"/>
    </source>
</evidence>
<evidence type="ECO:0000313" key="1">
    <source>
        <dbReference type="EMBL" id="MDN4507210.1"/>
    </source>
</evidence>
<accession>A0ABT8H425</accession>
<protein>
    <submittedName>
        <fullName evidence="1">Uncharacterized protein</fullName>
    </submittedName>
</protein>
<proteinExistence type="predicted"/>
<keyword evidence="2" id="KW-1185">Reference proteome</keyword>